<dbReference type="Pfam" id="PF11951">
    <property type="entry name" value="Fungal_trans_2"/>
    <property type="match status" value="1"/>
</dbReference>
<organism evidence="3 4">
    <name type="scientific">Madurella fahalii</name>
    <dbReference type="NCBI Taxonomy" id="1157608"/>
    <lineage>
        <taxon>Eukaryota</taxon>
        <taxon>Fungi</taxon>
        <taxon>Dikarya</taxon>
        <taxon>Ascomycota</taxon>
        <taxon>Pezizomycotina</taxon>
        <taxon>Sordariomycetes</taxon>
        <taxon>Sordariomycetidae</taxon>
        <taxon>Sordariales</taxon>
        <taxon>Sordariales incertae sedis</taxon>
        <taxon>Madurella</taxon>
    </lineage>
</organism>
<dbReference type="EMBL" id="BAAFSV010000004">
    <property type="protein sequence ID" value="GAB1317818.1"/>
    <property type="molecule type" value="Genomic_DNA"/>
</dbReference>
<keyword evidence="1" id="KW-0539">Nucleus</keyword>
<evidence type="ECO:0000313" key="3">
    <source>
        <dbReference type="EMBL" id="GAB1317818.1"/>
    </source>
</evidence>
<dbReference type="PANTHER" id="PTHR47784:SF5">
    <property type="entry name" value="STEROL UPTAKE CONTROL PROTEIN 2"/>
    <property type="match status" value="1"/>
</dbReference>
<sequence>MPDRPHSHQSPLVAADRDAQVVNARTRPKSKTGCLPCKRRKLKCDEQHPRCKRCEKSALPCEYPPGRLVDSKPPTPSSDSSHLLDLELMHYYSTVVYADFTCNASLHPIWQHLVVRLALRSDYLLKTLLAVSALHRARRADPESRESYLSTAYSYHQTALQSAMSLMSNSTTLHDDEAVNLFLFSSLTIYFVLGSPLPSPGDGSNSLLLFGTPFVPNWVSLFRGTKALIPLLADAGAFSWPSPSNSKNSDNGSNDDISINQMLQVYAERWSAIRPATLAPSPEQTALDNLQRLLESTVGPDRPDELRVYLAAVSELRVQFDLSRTAVEHKSMEVSDVFIWVYTVIDDFVPLLRVPTQEALAVFAHFCALLKRLEFHWWLAGWADHLMGEIQRLVDYEHKSWIEWPVAEVARGNAVQSSSSHG</sequence>
<gene>
    <name evidence="3" type="ORF">MFIFM68171_08028</name>
</gene>
<dbReference type="InterPro" id="IPR001138">
    <property type="entry name" value="Zn2Cys6_DnaBD"/>
</dbReference>
<protein>
    <recommendedName>
        <fullName evidence="2">Zn(2)-C6 fungal-type domain-containing protein</fullName>
    </recommendedName>
</protein>
<dbReference type="RefSeq" id="XP_070919549.1">
    <property type="nucleotide sequence ID" value="XM_071063448.1"/>
</dbReference>
<dbReference type="SUPFAM" id="SSF57701">
    <property type="entry name" value="Zn2/Cys6 DNA-binding domain"/>
    <property type="match status" value="1"/>
</dbReference>
<dbReference type="InterPro" id="IPR053157">
    <property type="entry name" value="Sterol_Uptake_Regulator"/>
</dbReference>
<dbReference type="PROSITE" id="PS50048">
    <property type="entry name" value="ZN2_CY6_FUNGAL_2"/>
    <property type="match status" value="1"/>
</dbReference>
<reference evidence="3 4" key="1">
    <citation type="submission" date="2024-09" db="EMBL/GenBank/DDBJ databases">
        <title>Itraconazole resistance in Madurella fahalii resulting from another homologue of gene encoding cytochrome P450 14-alpha sterol demethylase (CYP51).</title>
        <authorList>
            <person name="Yoshioka I."/>
            <person name="Fahal A.H."/>
            <person name="Kaneko S."/>
            <person name="Yaguchi T."/>
        </authorList>
    </citation>
    <scope>NUCLEOTIDE SEQUENCE [LARGE SCALE GENOMIC DNA]</scope>
    <source>
        <strain evidence="3 4">IFM 68171</strain>
    </source>
</reference>
<evidence type="ECO:0000313" key="4">
    <source>
        <dbReference type="Proteomes" id="UP001628179"/>
    </source>
</evidence>
<evidence type="ECO:0000256" key="1">
    <source>
        <dbReference type="ARBA" id="ARBA00023242"/>
    </source>
</evidence>
<dbReference type="SMART" id="SM00066">
    <property type="entry name" value="GAL4"/>
    <property type="match status" value="1"/>
</dbReference>
<dbReference type="CDD" id="cd00067">
    <property type="entry name" value="GAL4"/>
    <property type="match status" value="1"/>
</dbReference>
<dbReference type="Gene3D" id="4.10.240.10">
    <property type="entry name" value="Zn(2)-C6 fungal-type DNA-binding domain"/>
    <property type="match status" value="1"/>
</dbReference>
<accession>A0ABQ0GJ83</accession>
<dbReference type="PANTHER" id="PTHR47784">
    <property type="entry name" value="STEROL UPTAKE CONTROL PROTEIN 2"/>
    <property type="match status" value="1"/>
</dbReference>
<dbReference type="InterPro" id="IPR021858">
    <property type="entry name" value="Fun_TF"/>
</dbReference>
<dbReference type="Pfam" id="PF00172">
    <property type="entry name" value="Zn_clus"/>
    <property type="match status" value="1"/>
</dbReference>
<comment type="caution">
    <text evidence="3">The sequence shown here is derived from an EMBL/GenBank/DDBJ whole genome shotgun (WGS) entry which is preliminary data.</text>
</comment>
<evidence type="ECO:0000259" key="2">
    <source>
        <dbReference type="PROSITE" id="PS50048"/>
    </source>
</evidence>
<dbReference type="GeneID" id="98178771"/>
<dbReference type="PROSITE" id="PS00463">
    <property type="entry name" value="ZN2_CY6_FUNGAL_1"/>
    <property type="match status" value="1"/>
</dbReference>
<name>A0ABQ0GJ83_9PEZI</name>
<dbReference type="InterPro" id="IPR036864">
    <property type="entry name" value="Zn2-C6_fun-type_DNA-bd_sf"/>
</dbReference>
<feature type="domain" description="Zn(2)-C6 fungal-type" evidence="2">
    <location>
        <begin position="33"/>
        <end position="63"/>
    </location>
</feature>
<keyword evidence="4" id="KW-1185">Reference proteome</keyword>
<proteinExistence type="predicted"/>
<dbReference type="Proteomes" id="UP001628179">
    <property type="component" value="Unassembled WGS sequence"/>
</dbReference>